<protein>
    <submittedName>
        <fullName evidence="2">Uncharacterized protein</fullName>
    </submittedName>
</protein>
<sequence>MTSSSTIYSQGFNFSDFLQKGVDPRTGQYTCMVDLYEAPIQARNCPPFKLSLSFHPLNTKDFGLGQGWTFNLPSYEHRQSNRVVSLSTGESYRVTETSSAIFTTDQKLKSSTLKKLDANTYQITYKSGQIETLSNFNNRYNKTVLVDLYASTGRSLSFTWSAFGEIARLDKIQQGSEILLEVKYGESQVEITKAPNTPEATTFTLIQRSNQLVEIRFPWDGASWKFNYQKFGQMVHLNNVTSPTGLVEEITYKEQGHRLPTGAPYQAIPYAISHTSRPGNSQPPITTSYTYSDYNFLAYGSSQNWKDGEDNLFLTRDEYQYTSNVQIQGGMVTKNTYNKFHLLISSEQQKGVKQVTQKITYHAIPFASFENQPAQYQLPKTVETIYKDTASQATRTETSYHVFDEWGNPTQDIRPTGIRIDRNYYPPAGDGIYCPRDPHDFQRYLKRETVTPANAAGPTRSEHYTYAQMPTATGAKASYLVVLQQKQNMEGTQLLTKFDYTYVNSAAARDHTRLQKQVTRLYDQYPTTQSWTYTYPSSSQFVQTMATTAFDNSTVVEETGYSLWSGLTATHKNQTGISTHFYYDSLGRSTKIVHSQGTSYESVERQEYISLGVNNGSSRTVTDAKGVQTRYITDGLERLWRAEKQDDQVFRMIQENTYNAQDQLITTSDIDWLRTDKIESPSEQKSIKSMEYDDWGKVYRVSENSGLRTLTNTDPITNTKVEGVEGEGMTKTKLNLFGAPTQIALYRKDNTLYSKMDYTYDGLNRLLKQQDNLGRVTEYKPDSFDRVVETIWPGARVVKTQYASQTTALLPTSVKLNDRKVGEQSFDGLGRVTRKVIGTRTTSQSYSGISPDPAQITNAKGEQHNLTYQLALDGALTQISSSNHTDAYKYDAKTAAPLQFKGAYSTHDLQYLNSGLLSRETISITGGQTFSALYAYSMAGKLQKYTDANGKLQETRYDAFGRPQQVAQGRLKVSFVYDSASRVTESRVQDEEKNTKITTKLAYDDFGREVKRSVYSGESTLIYHLSQTYNGVGLVASRLQEKSSSVMRSESFEYDVHNRLVKYQCQGSEPPADQQGNLLKSQQFVFDNYDNIVQTSTVFQDGSSNTSASSFNTQDPTQLIQVTNTHPNYPSKAVLEYDYNGCLTRDEQGRRLQYDNMSRLTDLRDVNNNVLAQYLYDAAGNLACQKVPNQPDTRFFYRGSLIAVQKGDRLVSYLSNGSEYWGETVSQLGGSIETHLWASNCQQSILTTLDSQNPNQIQTQQYTPYGCSGSEAGSSFSSISFNGQWRDPVTGWYHLGNGYRVYNPQLRRFHTPDPWAPFASGEINPYVYCLGDPINRVDPNGHLSIFGINFTWKDLIMVVVGIAVSVGVGILTGGASLAIQVGVGIAAGVVSDVASGMLGSVANGEQITWRSVGLDALGGLLGGIGGEIGGNILKQGFKSTKALPTALKKIVGRAGSYNVTKEVAEGIASKSITAIKSGLRASARGLIPGQATSRGLVPLIAPDSQDENEQSQGGSSKLTASSGNDNFSTAPLGRSGPAQVGSHSFYLDRGSFVTRDVIRPLMKDGDYTAMSTSFMSNYGNVSSAGQSAVASLLGRQIRFTYGPLTNTQSEEDS</sequence>
<evidence type="ECO:0000256" key="1">
    <source>
        <dbReference type="SAM" id="MobiDB-lite"/>
    </source>
</evidence>
<evidence type="ECO:0000313" key="2">
    <source>
        <dbReference type="EMBL" id="ATZ57292.1"/>
    </source>
</evidence>
<keyword evidence="3" id="KW-1185">Reference proteome</keyword>
<dbReference type="Gene3D" id="2.180.10.10">
    <property type="entry name" value="RHS repeat-associated core"/>
    <property type="match status" value="2"/>
</dbReference>
<feature type="compositionally biased region" description="Polar residues" evidence="1">
    <location>
        <begin position="1510"/>
        <end position="1529"/>
    </location>
</feature>
<dbReference type="RefSeq" id="XP_024553060.1">
    <property type="nucleotide sequence ID" value="XM_024697245.1"/>
</dbReference>
<dbReference type="GeneID" id="5427011"/>
<feature type="region of interest" description="Disordered" evidence="1">
    <location>
        <begin position="1503"/>
        <end position="1539"/>
    </location>
</feature>
<name>A0A384K3F3_BOTFB</name>
<organism evidence="2 3">
    <name type="scientific">Botryotinia fuckeliana (strain B05.10)</name>
    <name type="common">Noble rot fungus</name>
    <name type="synonym">Botrytis cinerea</name>
    <dbReference type="NCBI Taxonomy" id="332648"/>
    <lineage>
        <taxon>Eukaryota</taxon>
        <taxon>Fungi</taxon>
        <taxon>Dikarya</taxon>
        <taxon>Ascomycota</taxon>
        <taxon>Pezizomycotina</taxon>
        <taxon>Leotiomycetes</taxon>
        <taxon>Helotiales</taxon>
        <taxon>Sclerotiniaceae</taxon>
        <taxon>Botrytis</taxon>
    </lineage>
</organism>
<reference evidence="2 3" key="2">
    <citation type="journal article" date="2012" name="Eukaryot. Cell">
        <title>Genome update of Botrytis cinerea strains B05.10 and T4.</title>
        <authorList>
            <person name="Staats M."/>
            <person name="van Kan J.A."/>
        </authorList>
    </citation>
    <scope>NUCLEOTIDE SEQUENCE [LARGE SCALE GENOMIC DNA]</scope>
    <source>
        <strain evidence="2 3">B05.10</strain>
    </source>
</reference>
<dbReference type="KEGG" id="bfu:BCIN_14g04460"/>
<reference evidence="2 3" key="1">
    <citation type="journal article" date="2011" name="PLoS Genet.">
        <title>Genomic analysis of the necrotrophic fungal pathogens Sclerotinia sclerotiorum and Botrytis cinerea.</title>
        <authorList>
            <person name="Amselem J."/>
            <person name="Cuomo C.A."/>
            <person name="van Kan J.A."/>
            <person name="Viaud M."/>
            <person name="Benito E.P."/>
            <person name="Couloux A."/>
            <person name="Coutinho P.M."/>
            <person name="de Vries R.P."/>
            <person name="Dyer P.S."/>
            <person name="Fillinger S."/>
            <person name="Fournier E."/>
            <person name="Gout L."/>
            <person name="Hahn M."/>
            <person name="Kohn L."/>
            <person name="Lapalu N."/>
            <person name="Plummer K.M."/>
            <person name="Pradier J.M."/>
            <person name="Quevillon E."/>
            <person name="Sharon A."/>
            <person name="Simon A."/>
            <person name="ten Have A."/>
            <person name="Tudzynski B."/>
            <person name="Tudzynski P."/>
            <person name="Wincker P."/>
            <person name="Andrew M."/>
            <person name="Anthouard V."/>
            <person name="Beever R.E."/>
            <person name="Beffa R."/>
            <person name="Benoit I."/>
            <person name="Bouzid O."/>
            <person name="Brault B."/>
            <person name="Chen Z."/>
            <person name="Choquer M."/>
            <person name="Collemare J."/>
            <person name="Cotton P."/>
            <person name="Danchin E.G."/>
            <person name="Da Silva C."/>
            <person name="Gautier A."/>
            <person name="Giraud C."/>
            <person name="Giraud T."/>
            <person name="Gonzalez C."/>
            <person name="Grossetete S."/>
            <person name="Guldener U."/>
            <person name="Henrissat B."/>
            <person name="Howlett B.J."/>
            <person name="Kodira C."/>
            <person name="Kretschmer M."/>
            <person name="Lappartient A."/>
            <person name="Leroch M."/>
            <person name="Levis C."/>
            <person name="Mauceli E."/>
            <person name="Neuveglise C."/>
            <person name="Oeser B."/>
            <person name="Pearson M."/>
            <person name="Poulain J."/>
            <person name="Poussereau N."/>
            <person name="Quesneville H."/>
            <person name="Rascle C."/>
            <person name="Schumacher J."/>
            <person name="Segurens B."/>
            <person name="Sexton A."/>
            <person name="Silva E."/>
            <person name="Sirven C."/>
            <person name="Soanes D.M."/>
            <person name="Talbot N.J."/>
            <person name="Templeton M."/>
            <person name="Yandava C."/>
            <person name="Yarden O."/>
            <person name="Zeng Q."/>
            <person name="Rollins J.A."/>
            <person name="Lebrun M.H."/>
            <person name="Dickman M."/>
        </authorList>
    </citation>
    <scope>NUCLEOTIDE SEQUENCE [LARGE SCALE GENOMIC DNA]</scope>
    <source>
        <strain evidence="2 3">B05.10</strain>
    </source>
</reference>
<evidence type="ECO:0000313" key="3">
    <source>
        <dbReference type="Proteomes" id="UP000001798"/>
    </source>
</evidence>
<dbReference type="VEuPathDB" id="FungiDB:Bcin14g04460"/>
<dbReference type="NCBIfam" id="TIGR01643">
    <property type="entry name" value="YD_repeat_2x"/>
    <property type="match status" value="1"/>
</dbReference>
<dbReference type="EMBL" id="CP009818">
    <property type="protein sequence ID" value="ATZ57292.1"/>
    <property type="molecule type" value="Genomic_DNA"/>
</dbReference>
<accession>A0A384K3F3</accession>
<dbReference type="NCBIfam" id="TIGR03696">
    <property type="entry name" value="Rhs_assc_core"/>
    <property type="match status" value="1"/>
</dbReference>
<gene>
    <name evidence="2" type="ORF">BCIN_14g04460</name>
</gene>
<dbReference type="InterPro" id="IPR022385">
    <property type="entry name" value="Rhs_assc_core"/>
</dbReference>
<reference evidence="2 3" key="3">
    <citation type="journal article" date="2017" name="Mol. Plant Pathol.">
        <title>A gapless genome sequence of the fungus Botrytis cinerea.</title>
        <authorList>
            <person name="Van Kan J.A."/>
            <person name="Stassen J.H."/>
            <person name="Mosbach A."/>
            <person name="Van Der Lee T.A."/>
            <person name="Faino L."/>
            <person name="Farmer A.D."/>
            <person name="Papasotiriou D.G."/>
            <person name="Zhou S."/>
            <person name="Seidl M.F."/>
            <person name="Cottam E."/>
            <person name="Edel D."/>
            <person name="Hahn M."/>
            <person name="Schwartz D.C."/>
            <person name="Dietrich R.A."/>
            <person name="Widdison S."/>
            <person name="Scalliet G."/>
        </authorList>
    </citation>
    <scope>NUCLEOTIDE SEQUENCE [LARGE SCALE GENOMIC DNA]</scope>
    <source>
        <strain evidence="2 3">B05.10</strain>
    </source>
</reference>
<dbReference type="InterPro" id="IPR050708">
    <property type="entry name" value="T6SS_VgrG/RHS"/>
</dbReference>
<proteinExistence type="predicted"/>
<dbReference type="PANTHER" id="PTHR32305:SF15">
    <property type="entry name" value="PROTEIN RHSA-RELATED"/>
    <property type="match status" value="1"/>
</dbReference>
<dbReference type="OrthoDB" id="442731at2759"/>
<dbReference type="InterPro" id="IPR006530">
    <property type="entry name" value="YD"/>
</dbReference>
<dbReference type="Proteomes" id="UP000001798">
    <property type="component" value="Chromosome 14"/>
</dbReference>
<dbReference type="PANTHER" id="PTHR32305">
    <property type="match status" value="1"/>
</dbReference>